<accession>A0A409YQ01</accession>
<proteinExistence type="predicted"/>
<dbReference type="AlphaFoldDB" id="A0A409YQ01"/>
<dbReference type="InterPro" id="IPR049625">
    <property type="entry name" value="Glyco_transf_61_cat"/>
</dbReference>
<dbReference type="GO" id="GO:0097363">
    <property type="term" value="F:protein O-acetylglucosaminyltransferase activity"/>
    <property type="evidence" value="ECO:0007669"/>
    <property type="project" value="TreeGrafter"/>
</dbReference>
<protein>
    <recommendedName>
        <fullName evidence="9">Glycosyltransferase 61 catalytic domain-containing protein</fullName>
    </recommendedName>
</protein>
<feature type="chain" id="PRO_5019227676" description="Glycosyltransferase 61 catalytic domain-containing protein" evidence="8">
    <location>
        <begin position="25"/>
        <end position="502"/>
    </location>
</feature>
<gene>
    <name evidence="10" type="ORF">CVT24_010264</name>
</gene>
<dbReference type="GO" id="GO:0016020">
    <property type="term" value="C:membrane"/>
    <property type="evidence" value="ECO:0007669"/>
    <property type="project" value="UniProtKB-SubCell"/>
</dbReference>
<organism evidence="10 11">
    <name type="scientific">Panaeolus cyanescens</name>
    <dbReference type="NCBI Taxonomy" id="181874"/>
    <lineage>
        <taxon>Eukaryota</taxon>
        <taxon>Fungi</taxon>
        <taxon>Dikarya</taxon>
        <taxon>Basidiomycota</taxon>
        <taxon>Agaricomycotina</taxon>
        <taxon>Agaricomycetes</taxon>
        <taxon>Agaricomycetidae</taxon>
        <taxon>Agaricales</taxon>
        <taxon>Agaricineae</taxon>
        <taxon>Galeropsidaceae</taxon>
        <taxon>Panaeolus</taxon>
    </lineage>
</organism>
<keyword evidence="2" id="KW-0328">Glycosyltransferase</keyword>
<name>A0A409YQ01_9AGAR</name>
<dbReference type="GO" id="GO:0005783">
    <property type="term" value="C:endoplasmic reticulum"/>
    <property type="evidence" value="ECO:0007669"/>
    <property type="project" value="TreeGrafter"/>
</dbReference>
<evidence type="ECO:0000313" key="11">
    <source>
        <dbReference type="Proteomes" id="UP000284842"/>
    </source>
</evidence>
<evidence type="ECO:0000256" key="5">
    <source>
        <dbReference type="ARBA" id="ARBA00022989"/>
    </source>
</evidence>
<dbReference type="InParanoid" id="A0A409YQ01"/>
<dbReference type="Proteomes" id="UP000284842">
    <property type="component" value="Unassembled WGS sequence"/>
</dbReference>
<dbReference type="GO" id="GO:0035269">
    <property type="term" value="P:protein O-linked glycosylation via mannose"/>
    <property type="evidence" value="ECO:0007669"/>
    <property type="project" value="TreeGrafter"/>
</dbReference>
<evidence type="ECO:0000256" key="8">
    <source>
        <dbReference type="SAM" id="SignalP"/>
    </source>
</evidence>
<reference evidence="10 11" key="1">
    <citation type="journal article" date="2018" name="Evol. Lett.">
        <title>Horizontal gene cluster transfer increased hallucinogenic mushroom diversity.</title>
        <authorList>
            <person name="Reynolds H.T."/>
            <person name="Vijayakumar V."/>
            <person name="Gluck-Thaler E."/>
            <person name="Korotkin H.B."/>
            <person name="Matheny P.B."/>
            <person name="Slot J.C."/>
        </authorList>
    </citation>
    <scope>NUCLEOTIDE SEQUENCE [LARGE SCALE GENOMIC DNA]</scope>
    <source>
        <strain evidence="10 11">2629</strain>
    </source>
</reference>
<keyword evidence="11" id="KW-1185">Reference proteome</keyword>
<keyword evidence="6" id="KW-0472">Membrane</keyword>
<dbReference type="OrthoDB" id="529273at2759"/>
<dbReference type="EMBL" id="NHTK01000852">
    <property type="protein sequence ID" value="PPR05077.1"/>
    <property type="molecule type" value="Genomic_DNA"/>
</dbReference>
<evidence type="ECO:0000256" key="3">
    <source>
        <dbReference type="ARBA" id="ARBA00022679"/>
    </source>
</evidence>
<evidence type="ECO:0000259" key="9">
    <source>
        <dbReference type="Pfam" id="PF04577"/>
    </source>
</evidence>
<feature type="signal peptide" evidence="8">
    <location>
        <begin position="1"/>
        <end position="24"/>
    </location>
</feature>
<evidence type="ECO:0000256" key="2">
    <source>
        <dbReference type="ARBA" id="ARBA00022676"/>
    </source>
</evidence>
<keyword evidence="5" id="KW-1133">Transmembrane helix</keyword>
<sequence>MWTRRYQTILLLVVALSLFLLLSSSPNIAYRVSRISGPRFDPSTGSWLSFNQGVFGGTSRSGKSKWFTTHDSFDNLISETTTPDGSPSPGFTIFDRIYLYNGTFYVVTSNPDSIPDRELILARPTRNSEGLLHQEEAPTEKASELQVISPEQARDILGSYAVVIEGTSFIFYDTKEFTGHYYHFWGEIVLGAMRIYAALSLVPGIRTPLPDPARFLMPNVEGRTWRDRAGVNGPLMRAGFPSSPLELSDAWDDFITVNQTFVFERAMIVSRRAAHQSPWSSEWYKMISSTMPVPVPKRFWEPLRQRLVKNMLGYLPELDQWGRLAVDSVPADTLQLVEDHDDGQAYRRWLPPMVTYISRQGAGRRLTDESHQSLIDAMRGLESEGVIRFQAVLMEKLAFRDQIAAVAGSAAIIGVHGNGLTHQLWVPATPCSTVIEIFHRPAYVHDYEMLSRNAEHKHYAMWNDTPVTYPEGEWYSGVNYGEEGTFHDNFFPVYGPAAAQPC</sequence>
<dbReference type="STRING" id="181874.A0A409YQ01"/>
<evidence type="ECO:0000256" key="4">
    <source>
        <dbReference type="ARBA" id="ARBA00022692"/>
    </source>
</evidence>
<evidence type="ECO:0000256" key="7">
    <source>
        <dbReference type="ARBA" id="ARBA00023180"/>
    </source>
</evidence>
<feature type="domain" description="Glycosyltransferase 61 catalytic" evidence="9">
    <location>
        <begin position="181"/>
        <end position="428"/>
    </location>
</feature>
<keyword evidence="7" id="KW-0325">Glycoprotein</keyword>
<comment type="subcellular location">
    <subcellularLocation>
        <location evidence="1">Membrane</location>
        <topology evidence="1">Single-pass membrane protein</topology>
    </subcellularLocation>
</comment>
<dbReference type="PANTHER" id="PTHR20961:SF38">
    <property type="entry name" value="PROTEIN O-LINKED-MANNOSE BETA-1,4-N-ACETYLGLUCOSAMINYLTRANSFERASE 2"/>
    <property type="match status" value="1"/>
</dbReference>
<keyword evidence="3" id="KW-0808">Transferase</keyword>
<evidence type="ECO:0000256" key="6">
    <source>
        <dbReference type="ARBA" id="ARBA00023136"/>
    </source>
</evidence>
<keyword evidence="4" id="KW-0812">Transmembrane</keyword>
<comment type="caution">
    <text evidence="10">The sequence shown here is derived from an EMBL/GenBank/DDBJ whole genome shotgun (WGS) entry which is preliminary data.</text>
</comment>
<dbReference type="Pfam" id="PF04577">
    <property type="entry name" value="Glyco_transf_61"/>
    <property type="match status" value="1"/>
</dbReference>
<dbReference type="InterPro" id="IPR007657">
    <property type="entry name" value="Glycosyltransferase_61"/>
</dbReference>
<evidence type="ECO:0000313" key="10">
    <source>
        <dbReference type="EMBL" id="PPR05077.1"/>
    </source>
</evidence>
<dbReference type="PANTHER" id="PTHR20961">
    <property type="entry name" value="GLYCOSYLTRANSFERASE"/>
    <property type="match status" value="1"/>
</dbReference>
<keyword evidence="8" id="KW-0732">Signal</keyword>
<evidence type="ECO:0000256" key="1">
    <source>
        <dbReference type="ARBA" id="ARBA00004167"/>
    </source>
</evidence>